<dbReference type="InterPro" id="IPR036866">
    <property type="entry name" value="RibonucZ/Hydroxyglut_hydro"/>
</dbReference>
<dbReference type="GO" id="GO:0004521">
    <property type="term" value="F:RNA endonuclease activity"/>
    <property type="evidence" value="ECO:0007669"/>
    <property type="project" value="TreeGrafter"/>
</dbReference>
<keyword evidence="1" id="KW-0378">Hydrolase</keyword>
<dbReference type="Pfam" id="PF07521">
    <property type="entry name" value="RMMBL"/>
    <property type="match status" value="1"/>
</dbReference>
<dbReference type="Proteomes" id="UP000178656">
    <property type="component" value="Unassembled WGS sequence"/>
</dbReference>
<evidence type="ECO:0000259" key="3">
    <source>
        <dbReference type="SMART" id="SM01027"/>
    </source>
</evidence>
<dbReference type="GO" id="GO:0016787">
    <property type="term" value="F:hydrolase activity"/>
    <property type="evidence" value="ECO:0007669"/>
    <property type="project" value="UniProtKB-KW"/>
</dbReference>
<feature type="domain" description="Metallo-beta-lactamase" evidence="2">
    <location>
        <begin position="13"/>
        <end position="245"/>
    </location>
</feature>
<evidence type="ECO:0000313" key="4">
    <source>
        <dbReference type="EMBL" id="OGF37785.1"/>
    </source>
</evidence>
<dbReference type="InterPro" id="IPR022712">
    <property type="entry name" value="Beta_Casp"/>
</dbReference>
<dbReference type="Pfam" id="PF16661">
    <property type="entry name" value="Lactamase_B_6"/>
    <property type="match status" value="1"/>
</dbReference>
<evidence type="ECO:0000256" key="1">
    <source>
        <dbReference type="ARBA" id="ARBA00022801"/>
    </source>
</evidence>
<proteinExistence type="predicted"/>
<evidence type="ECO:0000259" key="2">
    <source>
        <dbReference type="SMART" id="SM00849"/>
    </source>
</evidence>
<dbReference type="CDD" id="cd16295">
    <property type="entry name" value="TTHA0252-CPSF-like_MBL-fold"/>
    <property type="match status" value="1"/>
</dbReference>
<dbReference type="PANTHER" id="PTHR11203:SF37">
    <property type="entry name" value="INTEGRATOR COMPLEX SUBUNIT 11"/>
    <property type="match status" value="1"/>
</dbReference>
<comment type="caution">
    <text evidence="4">The sequence shown here is derived from an EMBL/GenBank/DDBJ whole genome shotgun (WGS) entry which is preliminary data.</text>
</comment>
<dbReference type="Gene3D" id="3.40.50.10890">
    <property type="match status" value="1"/>
</dbReference>
<evidence type="ECO:0008006" key="6">
    <source>
        <dbReference type="Google" id="ProtNLM"/>
    </source>
</evidence>
<gene>
    <name evidence="4" type="ORF">A2482_00975</name>
</gene>
<dbReference type="Pfam" id="PF10996">
    <property type="entry name" value="Beta-Casp"/>
    <property type="match status" value="1"/>
</dbReference>
<accession>A0A1F5TFU0</accession>
<protein>
    <recommendedName>
        <fullName evidence="6">MBL fold metallo-hydrolase</fullName>
    </recommendedName>
</protein>
<organism evidence="4 5">
    <name type="scientific">Candidatus Falkowbacteria bacterium RIFOXYC2_FULL_48_21</name>
    <dbReference type="NCBI Taxonomy" id="1798005"/>
    <lineage>
        <taxon>Bacteria</taxon>
        <taxon>Candidatus Falkowiibacteriota</taxon>
    </lineage>
</organism>
<name>A0A1F5TFU0_9BACT</name>
<reference evidence="4 5" key="1">
    <citation type="journal article" date="2016" name="Nat. Commun.">
        <title>Thousands of microbial genomes shed light on interconnected biogeochemical processes in an aquifer system.</title>
        <authorList>
            <person name="Anantharaman K."/>
            <person name="Brown C.T."/>
            <person name="Hug L.A."/>
            <person name="Sharon I."/>
            <person name="Castelle C.J."/>
            <person name="Probst A.J."/>
            <person name="Thomas B.C."/>
            <person name="Singh A."/>
            <person name="Wilkins M.J."/>
            <person name="Karaoz U."/>
            <person name="Brodie E.L."/>
            <person name="Williams K.H."/>
            <person name="Hubbard S.S."/>
            <person name="Banfield J.F."/>
        </authorList>
    </citation>
    <scope>NUCLEOTIDE SEQUENCE [LARGE SCALE GENOMIC DNA]</scope>
</reference>
<evidence type="ECO:0000313" key="5">
    <source>
        <dbReference type="Proteomes" id="UP000178656"/>
    </source>
</evidence>
<dbReference type="SMART" id="SM01027">
    <property type="entry name" value="Beta-Casp"/>
    <property type="match status" value="1"/>
</dbReference>
<dbReference type="InterPro" id="IPR050698">
    <property type="entry name" value="MBL"/>
</dbReference>
<feature type="domain" description="Beta-Casp" evidence="3">
    <location>
        <begin position="250"/>
        <end position="376"/>
    </location>
</feature>
<sequence length="489" mass="55759">MFIKFCGAARNVTGSRHLLEIGGKKILLDCGMFQGGAKEKVRAQNEGFLFDPKAVDFLILSHAHIDHCGMIPRLVKLGFAGKIFCTQATRDLAEMMMLDGAKIQFQDAAFVKKEMGKEIEPLYSEADVHAAVKLFTTYEYFQKFKLIEGVWVTFYDAGHVLGSAITAIDFKEEGSQKRLVYTGDLGRKYMPILNDPYQVDHANYLIIESTYAGHLHDSFDSVEDELSRIIMDVTRRRGKIIIPGFSLERTQELVYVLHKLYDEKKIEPIPIFIDSPLSVEVSKVFDRYENYYDNETFRDFLSRKESPFHSPEIKYVKRIEESKALNTFKGSCIIISASGMCEAGRIKHHLKYHMGDARNLILVVGFMAQGTRGRQLVDGASKIRLFGQLYPLRAQVVVMNAFSAHADKLELLEYVKNVSDLENVFVVHGEENQCLVFRDNIINILKMKCRVDVADLGEEFVETPEGMQSLKGTRREEYLNKIKDLKLKV</sequence>
<dbReference type="InterPro" id="IPR001279">
    <property type="entry name" value="Metallo-B-lactamas"/>
</dbReference>
<dbReference type="SMART" id="SM00849">
    <property type="entry name" value="Lactamase_B"/>
    <property type="match status" value="1"/>
</dbReference>
<dbReference type="InterPro" id="IPR011108">
    <property type="entry name" value="RMMBL"/>
</dbReference>
<dbReference type="SUPFAM" id="SSF56281">
    <property type="entry name" value="Metallo-hydrolase/oxidoreductase"/>
    <property type="match status" value="1"/>
</dbReference>
<dbReference type="EMBL" id="MFGM01000015">
    <property type="protein sequence ID" value="OGF37785.1"/>
    <property type="molecule type" value="Genomic_DNA"/>
</dbReference>
<dbReference type="PANTHER" id="PTHR11203">
    <property type="entry name" value="CLEAVAGE AND POLYADENYLATION SPECIFICITY FACTOR FAMILY MEMBER"/>
    <property type="match status" value="1"/>
</dbReference>
<dbReference type="AlphaFoldDB" id="A0A1F5TFU0"/>
<dbReference type="Gene3D" id="3.60.15.10">
    <property type="entry name" value="Ribonuclease Z/Hydroxyacylglutathione hydrolase-like"/>
    <property type="match status" value="1"/>
</dbReference>